<dbReference type="Proteomes" id="UP001208570">
    <property type="component" value="Unassembled WGS sequence"/>
</dbReference>
<dbReference type="AlphaFoldDB" id="A0AAD9MV52"/>
<evidence type="ECO:0000313" key="4">
    <source>
        <dbReference type="EMBL" id="KAK2144144.1"/>
    </source>
</evidence>
<accession>A0AAD9MV52</accession>
<sequence length="232" mass="26757">MSLFNRIVDLCKISPTLVTRNILFHRNICYSPALNQKESGGPLSFYDSKVETGEIQFDDHQRNVVQTLQDLYEKTKDYQPAVSQLERLLGKFFRQKKKFKEVPKKYGNSPKGLYLYGSVGTGKTMLMDYFYHTCPLAKKRRIHFHEFMLNVHKQVHKMKKDTAGTGYSRDTIYDPIPPVAQSISEQTSLLCFDEFQVTDIADAMILKRLFAHLWKNGVVVIATSNRPPKGKQ</sequence>
<evidence type="ECO:0000256" key="1">
    <source>
        <dbReference type="ARBA" id="ARBA00010322"/>
    </source>
</evidence>
<dbReference type="Pfam" id="PF03969">
    <property type="entry name" value="AFG1_ATPase"/>
    <property type="match status" value="1"/>
</dbReference>
<name>A0AAD9MV52_9ANNE</name>
<dbReference type="Gene3D" id="3.40.50.300">
    <property type="entry name" value="P-loop containing nucleotide triphosphate hydrolases"/>
    <property type="match status" value="1"/>
</dbReference>
<protein>
    <recommendedName>
        <fullName evidence="6">AFG1-like ATPase</fullName>
    </recommendedName>
</protein>
<dbReference type="InterPro" id="IPR005654">
    <property type="entry name" value="ATPase_AFG1-like"/>
</dbReference>
<proteinExistence type="inferred from homology"/>
<dbReference type="EMBL" id="JAODUP010000782">
    <property type="protein sequence ID" value="KAK2144144.1"/>
    <property type="molecule type" value="Genomic_DNA"/>
</dbReference>
<gene>
    <name evidence="4" type="ORF">LSH36_782g05063</name>
</gene>
<dbReference type="PANTHER" id="PTHR12169:SF6">
    <property type="entry name" value="AFG1-LIKE ATPASE"/>
    <property type="match status" value="1"/>
</dbReference>
<dbReference type="GO" id="GO:0016887">
    <property type="term" value="F:ATP hydrolysis activity"/>
    <property type="evidence" value="ECO:0007669"/>
    <property type="project" value="InterPro"/>
</dbReference>
<keyword evidence="3" id="KW-0067">ATP-binding</keyword>
<organism evidence="4 5">
    <name type="scientific">Paralvinella palmiformis</name>
    <dbReference type="NCBI Taxonomy" id="53620"/>
    <lineage>
        <taxon>Eukaryota</taxon>
        <taxon>Metazoa</taxon>
        <taxon>Spiralia</taxon>
        <taxon>Lophotrochozoa</taxon>
        <taxon>Annelida</taxon>
        <taxon>Polychaeta</taxon>
        <taxon>Sedentaria</taxon>
        <taxon>Canalipalpata</taxon>
        <taxon>Terebellida</taxon>
        <taxon>Terebelliformia</taxon>
        <taxon>Alvinellidae</taxon>
        <taxon>Paralvinella</taxon>
    </lineage>
</organism>
<comment type="similarity">
    <text evidence="1">Belongs to the AFG1 ATPase family.</text>
</comment>
<dbReference type="GO" id="GO:0005739">
    <property type="term" value="C:mitochondrion"/>
    <property type="evidence" value="ECO:0007669"/>
    <property type="project" value="TreeGrafter"/>
</dbReference>
<evidence type="ECO:0000256" key="3">
    <source>
        <dbReference type="ARBA" id="ARBA00022840"/>
    </source>
</evidence>
<dbReference type="InterPro" id="IPR027417">
    <property type="entry name" value="P-loop_NTPase"/>
</dbReference>
<evidence type="ECO:0000313" key="5">
    <source>
        <dbReference type="Proteomes" id="UP001208570"/>
    </source>
</evidence>
<dbReference type="NCBIfam" id="NF040713">
    <property type="entry name" value="ZapE"/>
    <property type="match status" value="1"/>
</dbReference>
<dbReference type="SUPFAM" id="SSF52540">
    <property type="entry name" value="P-loop containing nucleoside triphosphate hydrolases"/>
    <property type="match status" value="1"/>
</dbReference>
<evidence type="ECO:0000256" key="2">
    <source>
        <dbReference type="ARBA" id="ARBA00022741"/>
    </source>
</evidence>
<comment type="caution">
    <text evidence="4">The sequence shown here is derived from an EMBL/GenBank/DDBJ whole genome shotgun (WGS) entry which is preliminary data.</text>
</comment>
<evidence type="ECO:0008006" key="6">
    <source>
        <dbReference type="Google" id="ProtNLM"/>
    </source>
</evidence>
<keyword evidence="2" id="KW-0547">Nucleotide-binding</keyword>
<keyword evidence="5" id="KW-1185">Reference proteome</keyword>
<dbReference type="PANTHER" id="PTHR12169">
    <property type="entry name" value="ATPASE N2B"/>
    <property type="match status" value="1"/>
</dbReference>
<dbReference type="GO" id="GO:0005524">
    <property type="term" value="F:ATP binding"/>
    <property type="evidence" value="ECO:0007669"/>
    <property type="project" value="UniProtKB-KW"/>
</dbReference>
<reference evidence="4" key="1">
    <citation type="journal article" date="2023" name="Mol. Biol. Evol.">
        <title>Third-Generation Sequencing Reveals the Adaptive Role of the Epigenome in Three Deep-Sea Polychaetes.</title>
        <authorList>
            <person name="Perez M."/>
            <person name="Aroh O."/>
            <person name="Sun Y."/>
            <person name="Lan Y."/>
            <person name="Juniper S.K."/>
            <person name="Young C.R."/>
            <person name="Angers B."/>
            <person name="Qian P.Y."/>
        </authorList>
    </citation>
    <scope>NUCLEOTIDE SEQUENCE</scope>
    <source>
        <strain evidence="4">P08H-3</strain>
    </source>
</reference>